<feature type="domain" description="RNA polymerase Rpb1" evidence="11">
    <location>
        <begin position="208"/>
        <end position="286"/>
    </location>
</feature>
<dbReference type="PANTHER" id="PTHR19376">
    <property type="entry name" value="DNA-DIRECTED RNA POLYMERASE"/>
    <property type="match status" value="1"/>
</dbReference>
<feature type="binding site" evidence="8">
    <location>
        <position position="423"/>
    </location>
    <ligand>
        <name>Zn(2+)</name>
        <dbReference type="ChEBI" id="CHEBI:29105"/>
    </ligand>
</feature>
<keyword evidence="2 12" id="KW-0934">Plastid</keyword>
<dbReference type="GO" id="GO:0008270">
    <property type="term" value="F:zinc ion binding"/>
    <property type="evidence" value="ECO:0007669"/>
    <property type="project" value="UniProtKB-UniRule"/>
</dbReference>
<feature type="compositionally biased region" description="Basic and acidic residues" evidence="9">
    <location>
        <begin position="1892"/>
        <end position="1902"/>
    </location>
</feature>
<keyword evidence="1 8" id="KW-0240">DNA-directed RNA polymerase</keyword>
<feature type="region of interest" description="Disordered" evidence="9">
    <location>
        <begin position="3148"/>
        <end position="3209"/>
    </location>
</feature>
<dbReference type="InterPro" id="IPR012756">
    <property type="entry name" value="DNA-dir_RpoC2_beta_pp"/>
</dbReference>
<organism evidence="12">
    <name type="scientific">Haematococcus lacustris</name>
    <name type="common">Green alga</name>
    <name type="synonym">Haematococcus pluvialis</name>
    <dbReference type="NCBI Taxonomy" id="44745"/>
    <lineage>
        <taxon>Eukaryota</taxon>
        <taxon>Viridiplantae</taxon>
        <taxon>Chlorophyta</taxon>
        <taxon>core chlorophytes</taxon>
        <taxon>Chlorophyceae</taxon>
        <taxon>CS clade</taxon>
        <taxon>Chlamydomonadales</taxon>
        <taxon>Haematococcaceae</taxon>
        <taxon>Haematococcus</taxon>
    </lineage>
</organism>
<feature type="region of interest" description="Disordered" evidence="9">
    <location>
        <begin position="1162"/>
        <end position="1182"/>
    </location>
</feature>
<dbReference type="Pfam" id="PF05000">
    <property type="entry name" value="RNA_pol_Rpb1_4"/>
    <property type="match status" value="1"/>
</dbReference>
<feature type="compositionally biased region" description="Basic and acidic residues" evidence="9">
    <location>
        <begin position="3685"/>
        <end position="3698"/>
    </location>
</feature>
<keyword evidence="5 8" id="KW-0479">Metal-binding</keyword>
<comment type="catalytic activity">
    <reaction evidence="8">
        <text>RNA(n) + a ribonucleoside 5'-triphosphate = RNA(n+1) + diphosphate</text>
        <dbReference type="Rhea" id="RHEA:21248"/>
        <dbReference type="Rhea" id="RHEA-COMP:14527"/>
        <dbReference type="Rhea" id="RHEA-COMP:17342"/>
        <dbReference type="ChEBI" id="CHEBI:33019"/>
        <dbReference type="ChEBI" id="CHEBI:61557"/>
        <dbReference type="ChEBI" id="CHEBI:140395"/>
        <dbReference type="EC" id="2.7.7.6"/>
    </reaction>
</comment>
<dbReference type="Gene3D" id="1.10.274.100">
    <property type="entry name" value="RNA polymerase Rpb1, domain 3"/>
    <property type="match status" value="1"/>
</dbReference>
<feature type="compositionally biased region" description="Basic and acidic residues" evidence="9">
    <location>
        <begin position="1499"/>
        <end position="1513"/>
    </location>
</feature>
<feature type="region of interest" description="Disordered" evidence="9">
    <location>
        <begin position="3511"/>
        <end position="3534"/>
    </location>
</feature>
<feature type="region of interest" description="Disordered" evidence="9">
    <location>
        <begin position="3708"/>
        <end position="3727"/>
    </location>
</feature>
<feature type="compositionally biased region" description="Basic and acidic residues" evidence="9">
    <location>
        <begin position="3347"/>
        <end position="3359"/>
    </location>
</feature>
<geneLocation type="chloroplast" evidence="12"/>
<dbReference type="InterPro" id="IPR045867">
    <property type="entry name" value="DNA-dir_RpoC_beta_prime"/>
</dbReference>
<dbReference type="InterPro" id="IPR038120">
    <property type="entry name" value="Rpb1_funnel_sf"/>
</dbReference>
<dbReference type="PANTHER" id="PTHR19376:SF68">
    <property type="entry name" value="DNA-DIRECTED RNA POLYMERASE SUBUNIT BETA"/>
    <property type="match status" value="1"/>
</dbReference>
<keyword evidence="6 8" id="KW-0862">Zinc</keyword>
<dbReference type="EC" id="2.7.7.6" evidence="8"/>
<dbReference type="GO" id="GO:0006351">
    <property type="term" value="P:DNA-templated transcription"/>
    <property type="evidence" value="ECO:0007669"/>
    <property type="project" value="UniProtKB-UniRule"/>
</dbReference>
<feature type="region of interest" description="Disordered" evidence="9">
    <location>
        <begin position="1487"/>
        <end position="1513"/>
    </location>
</feature>
<feature type="compositionally biased region" description="Basic and acidic residues" evidence="9">
    <location>
        <begin position="2615"/>
        <end position="2627"/>
    </location>
</feature>
<feature type="region of interest" description="Disordered" evidence="9">
    <location>
        <begin position="3622"/>
        <end position="3700"/>
    </location>
</feature>
<evidence type="ECO:0000256" key="4">
    <source>
        <dbReference type="ARBA" id="ARBA00022695"/>
    </source>
</evidence>
<evidence type="ECO:0000256" key="2">
    <source>
        <dbReference type="ARBA" id="ARBA00022640"/>
    </source>
</evidence>
<feature type="compositionally biased region" description="Low complexity" evidence="9">
    <location>
        <begin position="1067"/>
        <end position="1079"/>
    </location>
</feature>
<evidence type="ECO:0000256" key="6">
    <source>
        <dbReference type="ARBA" id="ARBA00022833"/>
    </source>
</evidence>
<dbReference type="SUPFAM" id="SSF64484">
    <property type="entry name" value="beta and beta-prime subunits of DNA dependent RNA-polymerase"/>
    <property type="match status" value="1"/>
</dbReference>
<dbReference type="InterPro" id="IPR007083">
    <property type="entry name" value="RNA_pol_Rpb1_4"/>
</dbReference>
<keyword evidence="3 8" id="KW-0808">Transferase</keyword>
<dbReference type="Gene3D" id="1.10.1790.20">
    <property type="match status" value="1"/>
</dbReference>
<dbReference type="EMBL" id="KT625261">
    <property type="protein sequence ID" value="ALO21586.1"/>
    <property type="molecule type" value="Genomic_DNA"/>
</dbReference>
<dbReference type="Gene3D" id="1.10.150.390">
    <property type="match status" value="1"/>
</dbReference>
<dbReference type="GO" id="GO:0009507">
    <property type="term" value="C:chloroplast"/>
    <property type="evidence" value="ECO:0007669"/>
    <property type="project" value="UniProtKB-SubCell"/>
</dbReference>
<feature type="compositionally biased region" description="Low complexity" evidence="9">
    <location>
        <begin position="3713"/>
        <end position="3727"/>
    </location>
</feature>
<comment type="function">
    <text evidence="8">DNA-dependent RNA polymerase catalyzes the transcription of DNA into RNA using the four ribonucleoside triphosphates as substrates.</text>
</comment>
<sequence>MAGEGSDVTLFSSSSAPLKERLRPDSGSLSAYSIGAPEPPSPELKQGMARRTPGREGDWPPSKPGARGIPGYEGAGESGRTANEGNRMKTTDKKGSPTDLGLLKKKKDRRTGKVDNLRKEKVFTKYLNQCFDKGRLKNFVLWFLLNYGENKTVKLVDELKTIGFQYASVAGISLGIDDLKIPPKKAKILYDAEKTTNITVYQYKRADITGVERFQRLIDTWHRTSEILKQEVLNHFESTDILNPVYMMAFSGARGNISQVRQLVGMRGLMSDPQGQIIDFPIRSNFREGLTLTEYIISSYGARKGIVDTALRTANAGYLTRRLVDVAQHVVISNYDCGTYRGIFLRNMKEGSKTIHSLYQRLVGRILAIDLFSKSTGPFQRKIASRNDEVTMDLAFEIGKTFSKVFVRSSLTCENAKLICQLCYGWSLALGSLVSIGEAVGVVAAQSIGEPGTQLTMRTFHTGGVFSGDISDQIRAPFNGIISYPNAIPGTLIRTPEGQIGFLTKDFGKFTVIEQTGSLKQKSYKIPAFTLLFLRNGQNVYEKEVVAQITNLSNKNATDNVELTIKSEIEGQLYTKSLSYREKTIYDIGLNLDSNTPFGFLEMAPGPIDVSPAQNPAAFQPYVAPLLGRPVPYSGSLSASSLRADPLSEAAPPLNSNKPNEGVPSGVRCLRSALEARGSKAVGALLPIALFLGWGLVEPRKSRGLRLLRGARALKGGCWAHGSRGAAFQPGSLVRRGRVGLTRETGRPRRIEAERLPENRRGMLRCPRSSPPSGQRGGNRRTAFHPKTGKTFKTNKSPNIEQETADFLIRTKSPLPIKLNKNNGADVVQKLQVSNPFLTKNETIYEAWTWGYIWILSGKIYESNKPTPFFIQKGDFLNLKSCISLTNWKLSNKKGKTYHIDFCNILSGKYLSNSRTSVGTPFFESRTLLDTAHQTGVVGLTHPKVVGGLSQSTFFRDGIGSCGESAFQDSNSNSNKSSLSEKGEKKTSTFEKLERPKLNNLKILRKQPTICFDLNKILYKEYGYLLILPEKVQFLKSLRILPKHFNIPENLTLNRESRGLDGRPLVGRGRPTSPRPSRGLVGHYYKSKVGGSSGRRALAGFLRGPLSEAAPPKEKNPGHWKVFCQPTQPCLEKKEDGGDRRKTVQSRMLSIRKKAPSPRRVAYSAASGFSSRSPRSLLDQRPAEGEKSLLPKNIYICSNVTNKVESSIKGLSNKIYNLQWYISKYQTSTAGLLLFQKILKIGKFCLQQNKEILNNFKLLYYFMFKFRQKTFRKILIFVKYHNTFFLSRNKNQNVRAFKPKALLNKYKSFSLGARRPPPRWPGAANEPPAYEGARKFYYSNLVPQKPCRGKGGNRLEKKTDASGLRNQMLGGSPLFGRPSATKKKLIENFVFECESKNLPVFHWISTHFMVLQNKCSVFFTFMPKSPFFRNKTSLLDIIRKNTYLLLSDTFGLSFPSGLSAEQPLSFQCKTTYKSGPPSSFPILRERSFSGGNGKARKKQQVERNHLEQDQEKKASHVLKYTKKVKQLKTVFIPQNIPVFYKLNRQGFYSEVSSVSKGRRPAYDHVQGLNRNNIPHLEIFDQTKKGWLKNNLVEKHDTVQDYLKRISKSFYYLKPTIYKYNNPYSFSKVLIDTTLKFTNIPEPKKIAQLKKFIKPSYFYKFYGQTIKELVYDIDFTFFSKFTTFCCYFLTYSVENLLFNKKVSLFGFKEKKDSSNFLVKQFKNNLFVKNKGNFYKLLSQHLNKQLFLSSFRRLPVALSETSGVTPFPRSPVGKGIDTFGTQSLDAFGQRLSQPFGAAVRYPNSSPSPYAATPGQRIPVRVGRGPTSPDSSLGKAGLFSLRQPFSLTSMGGSQLRLGFAAHKRKAERLTASGGSGAAPCTANQPGYRVGQRRQTRQEAETERSQTYKTSKKKKNRNERTTPLKGPSAQRSLALGGIGGCYAEGRKPSPSRRRGYRTKKLKTKKTPITLQTLKYVGLTKTIITNPILKSSKNYKVFINNKMPNNTFQIIDKKGMLYVNIQNAVKHKKSFLSIEHLTNSENIPVTVVAECLKISNLFNFKKIESINLEYLNKDTQKSNIFNRNLQVPVAPIFNNTLLVYKPKSFLKNEKLRYNIILLNRLEKKQTHIGFFLQPIKEYNLLKNQQLKEEAYENMLTTITTNNIQAKNSFSFFSKVVRFSNSNGLSTLELCSKESPKIQIRIRGAHFSPLFPTDRSFRSLRHLFAPRVLSPSLAGGSLAAPSMAGGGHRAPSSYVFPPRWPEEGRPTSPPKEANEGADNEPPRWPGAANAPLKPTFSLTKLIFNGLGAPSLAGGGQRAPSPNLGLGAPEKNQGSTERSLEPIRVKKKNEGKKKSEKLYTASYWQVKRYRYLTQVWLVNQSFDSLFKLKKSINSIKQQKTYLKAQTQPLTRPDAPLGPFSHVVGVGGAKSGGFSSSGNSKTPPISLPRACWSPVRGTEGRASERASPKEIITIKKSKIYSKQDIKITPFCFFKTGETRGDQQHLFLRSLTEGGGFYPAAPQETRASPVPFFRSLSFTLQAVGGERKTTKGEIARSMGGFMHSSEFRGTSEKFITPCQTSLPPTGLALLRGPSDVFAKSGSLSASSLDLEPLIGTGHSQAPDQGKDPGRFEDERAGGQMPSVSASLSHSRLPLPQARLLGGGGRSIAGGLLSSGGPTNKGRGAPDSPPLKGPGPLAKQPGLPSKPGVLPSKTNTADAGNRADVPPRCTGEAIEPPRKKKGKSGFLKKEGLDGRPLVGRGRPTSARPSRGLGAPSPNLGLGAPERPSSARPSRGTSRTALISRKSLNLYPLKITYQNTNEFFFQKSEQQIQFTYAPLSRFESYIEPSFYSNLLIVLNRYLQLSTSFSLNKNLHTVITANRKKKLFNLHKPLYTSKKPISKQKVGLATHKYLLPSSSNASSFLKQGHLKEFQNSRIAFRPGALIDKWRSAYQTKNLKKLIPYIFENPCFLITNTDILNLQLLIKDKNLISVKALIEKENVQSNFVRRACRIPWETLRRGQRSSAVFLRRSLKEGAPSLAGGGHRAPARPTQLRLGKSSYAWGAEGIWPHSPYNRRLRKPGTFRIKEFTKYNNKLKPIQTKFYFLPFSTFKYLNPFAKTYYFSPFIGEIISIKCPWFKNKNELNLPFFREVFSPYGSTRKVSPSGTFGLSDVRPQPLTQPNARGPGSFSGLPLVGREAGRSGVGGPQPPTSRRTPYRADEVSERSSPLPFSCMFLTKLDLVSYYFANPFSPLLSARVPKVSDCADQRYLKSYKSRRYLKEGAGVLLSDTYGTFYTPFSSGLGIFLTPFPLGKLNGLGAPSPNLGLGAKNQGKHPPLRCSEEPRPVAPHRPAAAGNRADSARKGREGENGRKQGQAYSRVKTLPYGAGAACSPKGRKKPLLPEKSTSSLYLKSPKSCFAESRLDSLLPVKKENKIKSPKGYAHQKSNSKNYFKTLKSNTLKYYTPPVNVIFTSFSNLLFSSTVQSELLSLGDSLGSKKQPDLISVQTREAPSFATPRLLLRTPLPPAGARGKTQGKRRKEESGEAIENERTIDSKNAMAFESSKAYDGQKLKIESDHQKGKRVDKTENPELVGNLLTRKKSKHAFKLYNFSAGPACPTYGLPMPVSPIGPFLPSQPFSPRLPGSLGTTADEENRALGTTAYSEKRGRRPGSSRDGRRAGYEGNKEANSARKGREKKRYNEPARGSSEHLKGGWGFAPPTGCYIEGGPQPQLGAGGPRAANEGAANEPLLNQVFLLGNFIVSGDIIGPGFEKIAIPTAGQIIHYNKEKITLRQSQPIFISPKGILHKFDGDFIDPKTPVITLSYQRLKTGDIIQGIPKVEQYFEARTTKRGRLFRDSLPSLLRILFKRYCAKYPLEMAVRQCFYKIQQIVVDGVHRVYKSQGVTISDKHIEIIVKQMTCKVRITDGAQTGFFPGEILELSFIEKINKFLMKKITYEPLVLGITKASLEVDSFLSAASFQQTTRVLSKAAIFRKKDFLKGLKENVILGNLIPAGTGYLVSLDDKSMNV</sequence>
<dbReference type="Pfam" id="PF04998">
    <property type="entry name" value="RNA_pol_Rpb1_5"/>
    <property type="match status" value="2"/>
</dbReference>
<feature type="compositionally biased region" description="Basic residues" evidence="9">
    <location>
        <begin position="778"/>
        <end position="790"/>
    </location>
</feature>
<evidence type="ECO:0000256" key="5">
    <source>
        <dbReference type="ARBA" id="ARBA00022723"/>
    </source>
</evidence>
<dbReference type="Gene3D" id="1.10.132.30">
    <property type="match status" value="1"/>
</dbReference>
<gene>
    <name evidence="8 12" type="primary">rpoC2</name>
</gene>
<feature type="binding site" evidence="8">
    <location>
        <position position="413"/>
    </location>
    <ligand>
        <name>Zn(2+)</name>
        <dbReference type="ChEBI" id="CHEBI:29105"/>
    </ligand>
</feature>
<reference evidence="12" key="1">
    <citation type="journal article" date="2015" name="BMC Evol. Biol.">
        <title>Chloroplast phylogenomic analysis of chlorophyte green algae identifies a novel lineage sister to the Sphaeropleales (Chlorophyceae).</title>
        <authorList>
            <person name="Lemieux C."/>
            <person name="Vincent A.T."/>
            <person name="Labarre A."/>
            <person name="Otis C."/>
            <person name="Turmel M."/>
        </authorList>
    </citation>
    <scope>NUCLEOTIDE SEQUENCE</scope>
</reference>
<feature type="binding site" evidence="8">
    <location>
        <position position="337"/>
    </location>
    <ligand>
        <name>Zn(2+)</name>
        <dbReference type="ChEBI" id="CHEBI:29105"/>
    </ligand>
</feature>
<feature type="region of interest" description="Disordered" evidence="9">
    <location>
        <begin position="966"/>
        <end position="991"/>
    </location>
</feature>
<evidence type="ECO:0000259" key="10">
    <source>
        <dbReference type="Pfam" id="PF04998"/>
    </source>
</evidence>
<feature type="region of interest" description="Disordered" evidence="9">
    <location>
        <begin position="1058"/>
        <end position="1081"/>
    </location>
</feature>
<comment type="subunit">
    <text evidence="8">In plastids the minimal PEP RNA polymerase catalytic core is composed of four subunits: alpha, beta, beta', and beta''. When a (nuclear-encoded) sigma factor is associated with the core the holoenzyme is formed, which can initiate transcription.</text>
</comment>
<keyword evidence="12" id="KW-0150">Chloroplast</keyword>
<comment type="subcellular location">
    <subcellularLocation>
        <location evidence="8">Plastid</location>
        <location evidence="8">Chloroplast</location>
    </subcellularLocation>
</comment>
<feature type="region of interest" description="Disordered" evidence="9">
    <location>
        <begin position="1"/>
        <end position="112"/>
    </location>
</feature>
<evidence type="ECO:0000313" key="12">
    <source>
        <dbReference type="EMBL" id="ALO21586.1"/>
    </source>
</evidence>
<evidence type="ECO:0000256" key="3">
    <source>
        <dbReference type="ARBA" id="ARBA00022679"/>
    </source>
</evidence>
<feature type="domain" description="RNA polymerase Rpb1" evidence="10">
    <location>
        <begin position="3869"/>
        <end position="3949"/>
    </location>
</feature>
<dbReference type="CDD" id="cd02655">
    <property type="entry name" value="RNAP_beta'_C"/>
    <property type="match status" value="1"/>
</dbReference>
<feature type="compositionally biased region" description="Basic and acidic residues" evidence="9">
    <location>
        <begin position="979"/>
        <end position="991"/>
    </location>
</feature>
<feature type="binding site" evidence="8">
    <location>
        <position position="420"/>
    </location>
    <ligand>
        <name>Zn(2+)</name>
        <dbReference type="ChEBI" id="CHEBI:29105"/>
    </ligand>
</feature>
<dbReference type="NCBIfam" id="TIGR02388">
    <property type="entry name" value="rpoC2_cyan"/>
    <property type="match status" value="1"/>
</dbReference>
<accession>A0A0S2IDB4</accession>
<dbReference type="GO" id="GO:0003899">
    <property type="term" value="F:DNA-directed RNA polymerase activity"/>
    <property type="evidence" value="ECO:0007669"/>
    <property type="project" value="UniProtKB-UniRule"/>
</dbReference>
<evidence type="ECO:0000256" key="8">
    <source>
        <dbReference type="HAMAP-Rule" id="MF_01324"/>
    </source>
</evidence>
<feature type="region of interest" description="Disordered" evidence="9">
    <location>
        <begin position="3312"/>
        <end position="3367"/>
    </location>
</feature>
<evidence type="ECO:0000259" key="11">
    <source>
        <dbReference type="Pfam" id="PF05000"/>
    </source>
</evidence>
<evidence type="ECO:0000256" key="1">
    <source>
        <dbReference type="ARBA" id="ARBA00022478"/>
    </source>
</evidence>
<feature type="region of interest" description="Disordered" evidence="9">
    <location>
        <begin position="2603"/>
        <end position="2788"/>
    </location>
</feature>
<comment type="similarity">
    <text evidence="8">Belongs to the RNA polymerase beta' chain family. RpoC2 subfamily.</text>
</comment>
<keyword evidence="7 8" id="KW-0804">Transcription</keyword>
<keyword evidence="4 8" id="KW-0548">Nucleotidyltransferase</keyword>
<feature type="region of interest" description="Disordered" evidence="9">
    <location>
        <begin position="2306"/>
        <end position="2342"/>
    </location>
</feature>
<dbReference type="GO" id="GO:0003677">
    <property type="term" value="F:DNA binding"/>
    <property type="evidence" value="ECO:0007669"/>
    <property type="project" value="UniProtKB-UniRule"/>
</dbReference>
<feature type="compositionally biased region" description="Basic and acidic residues" evidence="9">
    <location>
        <begin position="3659"/>
        <end position="3676"/>
    </location>
</feature>
<evidence type="ECO:0000256" key="7">
    <source>
        <dbReference type="ARBA" id="ARBA00023163"/>
    </source>
</evidence>
<dbReference type="InterPro" id="IPR007081">
    <property type="entry name" value="RNA_pol_Rpb1_5"/>
</dbReference>
<proteinExistence type="inferred from homology"/>
<feature type="compositionally biased region" description="Basic and acidic residues" evidence="9">
    <location>
        <begin position="86"/>
        <end position="96"/>
    </location>
</feature>
<dbReference type="InterPro" id="IPR042102">
    <property type="entry name" value="RNA_pol_Rpb1_3_sf"/>
</dbReference>
<name>A0A0S2IDB4_HAELA</name>
<feature type="region of interest" description="Disordered" evidence="9">
    <location>
        <begin position="1867"/>
        <end position="1926"/>
    </location>
</feature>
<feature type="region of interest" description="Disordered" evidence="9">
    <location>
        <begin position="762"/>
        <end position="796"/>
    </location>
</feature>
<dbReference type="GO" id="GO:0000428">
    <property type="term" value="C:DNA-directed RNA polymerase complex"/>
    <property type="evidence" value="ECO:0007669"/>
    <property type="project" value="UniProtKB-KW"/>
</dbReference>
<dbReference type="HAMAP" id="MF_01324">
    <property type="entry name" value="RNApol_bact_RpoC2"/>
    <property type="match status" value="1"/>
</dbReference>
<feature type="region of interest" description="Disordered" evidence="9">
    <location>
        <begin position="2234"/>
        <end position="2284"/>
    </location>
</feature>
<feature type="domain" description="RNA polymerase Rpb1" evidence="10">
    <location>
        <begin position="289"/>
        <end position="545"/>
    </location>
</feature>
<evidence type="ECO:0000256" key="9">
    <source>
        <dbReference type="SAM" id="MobiDB-lite"/>
    </source>
</evidence>
<protein>
    <recommendedName>
        <fullName evidence="8">DNA-directed RNA polymerase subunit beta''</fullName>
        <ecNumber evidence="8">2.7.7.6</ecNumber>
    </recommendedName>
    <alternativeName>
        <fullName evidence="8">PEP</fullName>
    </alternativeName>
    <alternativeName>
        <fullName evidence="8">Plastid-encoded RNA polymerase subunit beta''</fullName>
        <shortName evidence="8">RNA polymerase subunit beta''</shortName>
    </alternativeName>
</protein>
<comment type="cofactor">
    <cofactor evidence="8">
        <name>Zn(2+)</name>
        <dbReference type="ChEBI" id="CHEBI:29105"/>
    </cofactor>
    <text evidence="8">Binds 1 Zn(2+) ion per subunit.</text>
</comment>